<evidence type="ECO:0000313" key="6">
    <source>
        <dbReference type="EMBL" id="PZD93034.1"/>
    </source>
</evidence>
<dbReference type="AlphaFoldDB" id="A0A2W1LF61"/>
<evidence type="ECO:0000256" key="2">
    <source>
        <dbReference type="ARBA" id="ARBA00022448"/>
    </source>
</evidence>
<dbReference type="CDD" id="cd13580">
    <property type="entry name" value="PBP2_AlgQ_like_1"/>
    <property type="match status" value="1"/>
</dbReference>
<proteinExistence type="inferred from homology"/>
<protein>
    <submittedName>
        <fullName evidence="6">ABC transporter substrate-binding protein</fullName>
    </submittedName>
</protein>
<gene>
    <name evidence="6" type="ORF">DNH61_24940</name>
</gene>
<feature type="compositionally biased region" description="Low complexity" evidence="4">
    <location>
        <begin position="29"/>
        <end position="38"/>
    </location>
</feature>
<comment type="similarity">
    <text evidence="1">Belongs to the bacterial solute-binding protein 1 family.</text>
</comment>
<dbReference type="SUPFAM" id="SSF53850">
    <property type="entry name" value="Periplasmic binding protein-like II"/>
    <property type="match status" value="1"/>
</dbReference>
<evidence type="ECO:0000256" key="1">
    <source>
        <dbReference type="ARBA" id="ARBA00008520"/>
    </source>
</evidence>
<evidence type="ECO:0000256" key="4">
    <source>
        <dbReference type="SAM" id="MobiDB-lite"/>
    </source>
</evidence>
<keyword evidence="7" id="KW-1185">Reference proteome</keyword>
<dbReference type="GO" id="GO:1901982">
    <property type="term" value="F:maltose binding"/>
    <property type="evidence" value="ECO:0007669"/>
    <property type="project" value="TreeGrafter"/>
</dbReference>
<accession>A0A2W1LF61</accession>
<dbReference type="GO" id="GO:0055052">
    <property type="term" value="C:ATP-binding cassette (ABC) transporter complex, substrate-binding subunit-containing"/>
    <property type="evidence" value="ECO:0007669"/>
    <property type="project" value="TreeGrafter"/>
</dbReference>
<feature type="signal peptide" evidence="5">
    <location>
        <begin position="1"/>
        <end position="18"/>
    </location>
</feature>
<keyword evidence="3 5" id="KW-0732">Signal</keyword>
<sequence length="578" mass="63822">MKKWMSVLLVGALSFSLAACGNSNNNGGTNTAPANNASQNENEGGQTGFVNGKYDPPITVTTVQGIDSNAAIFKQGETMENNVHTQLIKDRLGIELKYNWVVTNTNDAYKTKLRLMLSSGEKLPDVVRYRGDMETVNMLIDSGQFMAVDELVEQYAGEEYKKGLELDPTIWYPVTRDGKKMALPILDYAYNSNQTLFIREDWLKKLNLKAPTTLEEMEQVMDAFVNQDPDGNGQKDTLGLAAGFKNGFSNWMTDIGFVFGAHGVIPGSWNPDENGKLTMGSVDPAAKEALATLKSWMEKGYISQDAALKDEVGGSEFFTKGQAGMMVGPNWIPAWPLPDFETNVPSGEYKAYPLPAGPGGKAGAGGNNPPVNGYLFINKNAKNPEAVLHYYNFFFDNFANPAADSEFALGFAEGYDYAVAPDGTVIRNNEDAKKHPDLFPGVDLNNPLPNPLFYTLTFEGARIPTLYAESMVKAAEGGELESPYEKMEVGARKQQNIDAMKVIMDQSDIYMKNYFMGPLTETMQSKNELLSKLINEAYNKIIYSQASIDEFDRMVDNWKKSGGDKITEEVNAWYDSVK</sequence>
<dbReference type="PANTHER" id="PTHR30061:SF50">
    <property type="entry name" value="MALTOSE_MALTODEXTRIN-BINDING PERIPLASMIC PROTEIN"/>
    <property type="match status" value="1"/>
</dbReference>
<evidence type="ECO:0000256" key="3">
    <source>
        <dbReference type="ARBA" id="ARBA00022729"/>
    </source>
</evidence>
<dbReference type="PANTHER" id="PTHR30061">
    <property type="entry name" value="MALTOSE-BINDING PERIPLASMIC PROTEIN"/>
    <property type="match status" value="1"/>
</dbReference>
<dbReference type="GO" id="GO:0015768">
    <property type="term" value="P:maltose transport"/>
    <property type="evidence" value="ECO:0007669"/>
    <property type="project" value="TreeGrafter"/>
</dbReference>
<feature type="chain" id="PRO_5039056472" evidence="5">
    <location>
        <begin position="19"/>
        <end position="578"/>
    </location>
</feature>
<keyword evidence="2" id="KW-0813">Transport</keyword>
<dbReference type="OrthoDB" id="9787283at2"/>
<dbReference type="GO" id="GO:0042956">
    <property type="term" value="P:maltodextrin transmembrane transport"/>
    <property type="evidence" value="ECO:0007669"/>
    <property type="project" value="TreeGrafter"/>
</dbReference>
<dbReference type="RefSeq" id="WP_111149676.1">
    <property type="nucleotide sequence ID" value="NZ_QKRB01000060.1"/>
</dbReference>
<evidence type="ECO:0000313" key="7">
    <source>
        <dbReference type="Proteomes" id="UP000249522"/>
    </source>
</evidence>
<name>A0A2W1LF61_9BACL</name>
<dbReference type="PROSITE" id="PS51257">
    <property type="entry name" value="PROKAR_LIPOPROTEIN"/>
    <property type="match status" value="1"/>
</dbReference>
<comment type="caution">
    <text evidence="6">The sequence shown here is derived from an EMBL/GenBank/DDBJ whole genome shotgun (WGS) entry which is preliminary data.</text>
</comment>
<reference evidence="6 7" key="1">
    <citation type="submission" date="2018-06" db="EMBL/GenBank/DDBJ databases">
        <title>Paenibacillus imtechensis sp. nov.</title>
        <authorList>
            <person name="Pinnaka A.K."/>
            <person name="Singh H."/>
            <person name="Kaur M."/>
        </authorList>
    </citation>
    <scope>NUCLEOTIDE SEQUENCE [LARGE SCALE GENOMIC DNA]</scope>
    <source>
        <strain evidence="6 7">SMB1</strain>
    </source>
</reference>
<feature type="region of interest" description="Disordered" evidence="4">
    <location>
        <begin position="29"/>
        <end position="51"/>
    </location>
</feature>
<dbReference type="EMBL" id="QKRB01000060">
    <property type="protein sequence ID" value="PZD93034.1"/>
    <property type="molecule type" value="Genomic_DNA"/>
</dbReference>
<organism evidence="6 7">
    <name type="scientific">Paenibacillus sambharensis</name>
    <dbReference type="NCBI Taxonomy" id="1803190"/>
    <lineage>
        <taxon>Bacteria</taxon>
        <taxon>Bacillati</taxon>
        <taxon>Bacillota</taxon>
        <taxon>Bacilli</taxon>
        <taxon>Bacillales</taxon>
        <taxon>Paenibacillaceae</taxon>
        <taxon>Paenibacillus</taxon>
    </lineage>
</organism>
<dbReference type="Gene3D" id="3.40.190.10">
    <property type="entry name" value="Periplasmic binding protein-like II"/>
    <property type="match status" value="2"/>
</dbReference>
<dbReference type="Proteomes" id="UP000249522">
    <property type="component" value="Unassembled WGS sequence"/>
</dbReference>
<evidence type="ECO:0000256" key="5">
    <source>
        <dbReference type="SAM" id="SignalP"/>
    </source>
</evidence>